<organism evidence="2 3">
    <name type="scientific">Fusicatenibacter saccharivorans</name>
    <dbReference type="NCBI Taxonomy" id="1150298"/>
    <lineage>
        <taxon>Bacteria</taxon>
        <taxon>Bacillati</taxon>
        <taxon>Bacillota</taxon>
        <taxon>Clostridia</taxon>
        <taxon>Lachnospirales</taxon>
        <taxon>Lachnospiraceae</taxon>
        <taxon>Fusicatenibacter</taxon>
    </lineage>
</organism>
<proteinExistence type="predicted"/>
<dbReference type="RefSeq" id="WP_238033742.1">
    <property type="nucleotide sequence ID" value="NZ_JAKNFS010000043.1"/>
</dbReference>
<feature type="transmembrane region" description="Helical" evidence="1">
    <location>
        <begin position="46"/>
        <end position="74"/>
    </location>
</feature>
<gene>
    <name evidence="2" type="ORF">L0N21_17800</name>
</gene>
<keyword evidence="1" id="KW-1133">Transmembrane helix</keyword>
<sequence length="85" mass="10276">METVLKYLPVIVFYIKCFVSYFTFARTNAKSNEYLTRLRHPEFRTYWGHKILLAAWDFTTKGTFYLIALFIWIFPGSQDLFLNKY</sequence>
<comment type="caution">
    <text evidence="2">The sequence shown here is derived from an EMBL/GenBank/DDBJ whole genome shotgun (WGS) entry which is preliminary data.</text>
</comment>
<keyword evidence="1" id="KW-0812">Transmembrane</keyword>
<reference evidence="2" key="1">
    <citation type="submission" date="2022-01" db="EMBL/GenBank/DDBJ databases">
        <title>Collection of gut derived symbiotic bacterial strains cultured from healthy donors.</title>
        <authorList>
            <person name="Lin H."/>
            <person name="Kohout C."/>
            <person name="Waligurski E."/>
            <person name="Pamer E.G."/>
        </authorList>
    </citation>
    <scope>NUCLEOTIDE SEQUENCE</scope>
    <source>
        <strain evidence="2">DFI.5.49</strain>
    </source>
</reference>
<dbReference type="EMBL" id="JAKNFS010000043">
    <property type="protein sequence ID" value="MCG4767333.1"/>
    <property type="molecule type" value="Genomic_DNA"/>
</dbReference>
<accession>A0AAE3F5Q3</accession>
<protein>
    <submittedName>
        <fullName evidence="2">Uncharacterized protein</fullName>
    </submittedName>
</protein>
<evidence type="ECO:0000313" key="3">
    <source>
        <dbReference type="Proteomes" id="UP001199915"/>
    </source>
</evidence>
<feature type="transmembrane region" description="Helical" evidence="1">
    <location>
        <begin position="6"/>
        <end position="25"/>
    </location>
</feature>
<dbReference type="Proteomes" id="UP001199915">
    <property type="component" value="Unassembled WGS sequence"/>
</dbReference>
<evidence type="ECO:0000256" key="1">
    <source>
        <dbReference type="SAM" id="Phobius"/>
    </source>
</evidence>
<name>A0AAE3F5Q3_9FIRM</name>
<keyword evidence="1" id="KW-0472">Membrane</keyword>
<dbReference type="AlphaFoldDB" id="A0AAE3F5Q3"/>
<evidence type="ECO:0000313" key="2">
    <source>
        <dbReference type="EMBL" id="MCG4767333.1"/>
    </source>
</evidence>